<dbReference type="InterPro" id="IPR000555">
    <property type="entry name" value="JAMM/MPN+_dom"/>
</dbReference>
<dbReference type="InterPro" id="IPR037518">
    <property type="entry name" value="MPN"/>
</dbReference>
<comment type="caution">
    <text evidence="11">The sequence shown here is derived from an EMBL/GenBank/DDBJ whole genome shotgun (WGS) entry which is preliminary data.</text>
</comment>
<evidence type="ECO:0000313" key="11">
    <source>
        <dbReference type="EMBL" id="KKA27416.1"/>
    </source>
</evidence>
<dbReference type="PROSITE" id="PS50249">
    <property type="entry name" value="MPN"/>
    <property type="match status" value="1"/>
</dbReference>
<accession>A0A0F4ZBA0</accession>
<dbReference type="Gene3D" id="3.40.140.10">
    <property type="entry name" value="Cytidine Deaminase, domain 2"/>
    <property type="match status" value="1"/>
</dbReference>
<reference evidence="11 12" key="1">
    <citation type="submission" date="2015-03" db="EMBL/GenBank/DDBJ databases">
        <authorList>
            <person name="Radwan O."/>
            <person name="Al-Naeli F.A."/>
            <person name="Rendon G.A."/>
            <person name="Fields C."/>
        </authorList>
    </citation>
    <scope>NUCLEOTIDE SEQUENCE [LARGE SCALE GENOMIC DNA]</scope>
    <source>
        <strain evidence="11">CR-DP1</strain>
    </source>
</reference>
<keyword evidence="8" id="KW-0862">Zinc</keyword>
<evidence type="ECO:0000256" key="1">
    <source>
        <dbReference type="ARBA" id="ARBA00006008"/>
    </source>
</evidence>
<evidence type="ECO:0000256" key="3">
    <source>
        <dbReference type="ARBA" id="ARBA00014880"/>
    </source>
</evidence>
<keyword evidence="9" id="KW-0482">Metalloprotease</keyword>
<dbReference type="PANTHER" id="PTHR10410">
    <property type="entry name" value="EUKARYOTIC TRANSLATION INITIATION FACTOR 3 -RELATED"/>
    <property type="match status" value="1"/>
</dbReference>
<gene>
    <name evidence="11" type="ORF">TD95_002028</name>
</gene>
<proteinExistence type="inferred from homology"/>
<evidence type="ECO:0000313" key="12">
    <source>
        <dbReference type="Proteomes" id="UP000033483"/>
    </source>
</evidence>
<dbReference type="AlphaFoldDB" id="A0A0F4ZBA0"/>
<evidence type="ECO:0000256" key="4">
    <source>
        <dbReference type="ARBA" id="ARBA00022670"/>
    </source>
</evidence>
<dbReference type="FunFam" id="3.40.140.10:FF:000003">
    <property type="entry name" value="COP9 signalosome complex subunit 5"/>
    <property type="match status" value="1"/>
</dbReference>
<evidence type="ECO:0000256" key="9">
    <source>
        <dbReference type="ARBA" id="ARBA00023049"/>
    </source>
</evidence>
<keyword evidence="6" id="KW-0736">Signalosome</keyword>
<dbReference type="Proteomes" id="UP000033483">
    <property type="component" value="Unassembled WGS sequence"/>
</dbReference>
<dbReference type="GO" id="GO:0008180">
    <property type="term" value="C:COP9 signalosome"/>
    <property type="evidence" value="ECO:0007669"/>
    <property type="project" value="UniProtKB-KW"/>
</dbReference>
<keyword evidence="4" id="KW-0645">Protease</keyword>
<evidence type="ECO:0000256" key="7">
    <source>
        <dbReference type="ARBA" id="ARBA00022801"/>
    </source>
</evidence>
<organism evidence="11 12">
    <name type="scientific">Thielaviopsis punctulata</name>
    <dbReference type="NCBI Taxonomy" id="72032"/>
    <lineage>
        <taxon>Eukaryota</taxon>
        <taxon>Fungi</taxon>
        <taxon>Dikarya</taxon>
        <taxon>Ascomycota</taxon>
        <taxon>Pezizomycotina</taxon>
        <taxon>Sordariomycetes</taxon>
        <taxon>Hypocreomycetidae</taxon>
        <taxon>Microascales</taxon>
        <taxon>Ceratocystidaceae</taxon>
        <taxon>Thielaviopsis</taxon>
    </lineage>
</organism>
<dbReference type="GO" id="GO:0006508">
    <property type="term" value="P:proteolysis"/>
    <property type="evidence" value="ECO:0007669"/>
    <property type="project" value="UniProtKB-KW"/>
</dbReference>
<sequence length="334" mass="37037">MNEAFEEWQTRNLVKLVDPTLDALYNYDSAVVRKETESRPWRNNARHFKHVRVSAVAMIKMVMHATSGGDIEVMGCMQGYISGDTFIVTDALPLPVEGTETRVNAQDEANEYLVQYLKACRENGRQENVVGWYHSHPGYGCWLSGIDVETQKVQQQFNDPFLAIVIDPHRTMSSGKVDIGAFRTLPEQPAGAPASMRKAGDDGDVPSHKAADFGAHASKYYSLEVSHYKSTLDMELLELLWSRYWVQTLTASTNNRGFAVQKMEDLSVKLTDTTKDIRKSCAHVAPAAFVTAADKKMEAVVKVSRELVAIEKTGVTALGVKKNLFSGMGLSKLG</sequence>
<dbReference type="SMART" id="SM00232">
    <property type="entry name" value="JAB_MPN"/>
    <property type="match status" value="1"/>
</dbReference>
<dbReference type="GO" id="GO:0019784">
    <property type="term" value="F:deNEDDylase activity"/>
    <property type="evidence" value="ECO:0007669"/>
    <property type="project" value="EnsemblFungi"/>
</dbReference>
<evidence type="ECO:0000256" key="6">
    <source>
        <dbReference type="ARBA" id="ARBA00022790"/>
    </source>
</evidence>
<comment type="similarity">
    <text evidence="1">Belongs to the peptidase M67A family. CSN5 subfamily.</text>
</comment>
<dbReference type="InterPro" id="IPR040961">
    <property type="entry name" value="CSN5_C"/>
</dbReference>
<evidence type="ECO:0000256" key="5">
    <source>
        <dbReference type="ARBA" id="ARBA00022723"/>
    </source>
</evidence>
<keyword evidence="12" id="KW-1185">Reference proteome</keyword>
<comment type="subunit">
    <text evidence="2">Component of the COP9 signalosome (CSN) complex.</text>
</comment>
<evidence type="ECO:0000259" key="10">
    <source>
        <dbReference type="PROSITE" id="PS50249"/>
    </source>
</evidence>
<name>A0A0F4ZBA0_9PEZI</name>
<dbReference type="CDD" id="cd08069">
    <property type="entry name" value="MPN_RPN11_CSN5"/>
    <property type="match status" value="1"/>
</dbReference>
<dbReference type="Pfam" id="PF01398">
    <property type="entry name" value="JAB"/>
    <property type="match status" value="1"/>
</dbReference>
<dbReference type="GO" id="GO:0000338">
    <property type="term" value="P:protein deneddylation"/>
    <property type="evidence" value="ECO:0007669"/>
    <property type="project" value="EnsemblFungi"/>
</dbReference>
<dbReference type="GO" id="GO:0008237">
    <property type="term" value="F:metallopeptidase activity"/>
    <property type="evidence" value="ECO:0007669"/>
    <property type="project" value="UniProtKB-KW"/>
</dbReference>
<dbReference type="InterPro" id="IPR050242">
    <property type="entry name" value="JAMM_MPN+_peptidase_M67A"/>
</dbReference>
<dbReference type="EMBL" id="LAEV01001737">
    <property type="protein sequence ID" value="KKA27416.1"/>
    <property type="molecule type" value="Genomic_DNA"/>
</dbReference>
<evidence type="ECO:0000256" key="2">
    <source>
        <dbReference type="ARBA" id="ARBA00011098"/>
    </source>
</evidence>
<dbReference type="MEROPS" id="M67.A02"/>
<protein>
    <recommendedName>
        <fullName evidence="3">COP9 signalosome complex subunit 5</fullName>
    </recommendedName>
</protein>
<dbReference type="GO" id="GO:0046872">
    <property type="term" value="F:metal ion binding"/>
    <property type="evidence" value="ECO:0007669"/>
    <property type="project" value="UniProtKB-KW"/>
</dbReference>
<keyword evidence="7" id="KW-0378">Hydrolase</keyword>
<dbReference type="SUPFAM" id="SSF102712">
    <property type="entry name" value="JAB1/MPN domain"/>
    <property type="match status" value="1"/>
</dbReference>
<dbReference type="OrthoDB" id="605656at2759"/>
<evidence type="ECO:0000256" key="8">
    <source>
        <dbReference type="ARBA" id="ARBA00022833"/>
    </source>
</evidence>
<dbReference type="Pfam" id="PF18323">
    <property type="entry name" value="CSN5_C"/>
    <property type="match status" value="1"/>
</dbReference>
<feature type="domain" description="MPN" evidence="10">
    <location>
        <begin position="51"/>
        <end position="188"/>
    </location>
</feature>
<keyword evidence="5" id="KW-0479">Metal-binding</keyword>